<keyword evidence="3" id="KW-1185">Reference proteome</keyword>
<reference evidence="2" key="1">
    <citation type="submission" date="2023-02" db="EMBL/GenBank/DDBJ databases">
        <title>Genome of toxic invasive species Heracleum sosnowskyi carries increased number of genes despite the absence of recent whole-genome duplications.</title>
        <authorList>
            <person name="Schelkunov M."/>
            <person name="Shtratnikova V."/>
            <person name="Makarenko M."/>
            <person name="Klepikova A."/>
            <person name="Omelchenko D."/>
            <person name="Novikova G."/>
            <person name="Obukhova E."/>
            <person name="Bogdanov V."/>
            <person name="Penin A."/>
            <person name="Logacheva M."/>
        </authorList>
    </citation>
    <scope>NUCLEOTIDE SEQUENCE</scope>
    <source>
        <strain evidence="2">Hsosn_3</strain>
        <tissue evidence="2">Leaf</tissue>
    </source>
</reference>
<evidence type="ECO:0000256" key="1">
    <source>
        <dbReference type="SAM" id="MobiDB-lite"/>
    </source>
</evidence>
<evidence type="ECO:0000313" key="3">
    <source>
        <dbReference type="Proteomes" id="UP001237642"/>
    </source>
</evidence>
<name>A0AAD8H4W8_9APIA</name>
<dbReference type="EMBL" id="JAUIZM010000010">
    <property type="protein sequence ID" value="KAK1359729.1"/>
    <property type="molecule type" value="Genomic_DNA"/>
</dbReference>
<dbReference type="Proteomes" id="UP001237642">
    <property type="component" value="Unassembled WGS sequence"/>
</dbReference>
<reference evidence="2" key="2">
    <citation type="submission" date="2023-05" db="EMBL/GenBank/DDBJ databases">
        <authorList>
            <person name="Schelkunov M.I."/>
        </authorList>
    </citation>
    <scope>NUCLEOTIDE SEQUENCE</scope>
    <source>
        <strain evidence="2">Hsosn_3</strain>
        <tissue evidence="2">Leaf</tissue>
    </source>
</reference>
<organism evidence="2 3">
    <name type="scientific">Heracleum sosnowskyi</name>
    <dbReference type="NCBI Taxonomy" id="360622"/>
    <lineage>
        <taxon>Eukaryota</taxon>
        <taxon>Viridiplantae</taxon>
        <taxon>Streptophyta</taxon>
        <taxon>Embryophyta</taxon>
        <taxon>Tracheophyta</taxon>
        <taxon>Spermatophyta</taxon>
        <taxon>Magnoliopsida</taxon>
        <taxon>eudicotyledons</taxon>
        <taxon>Gunneridae</taxon>
        <taxon>Pentapetalae</taxon>
        <taxon>asterids</taxon>
        <taxon>campanulids</taxon>
        <taxon>Apiales</taxon>
        <taxon>Apiaceae</taxon>
        <taxon>Apioideae</taxon>
        <taxon>apioid superclade</taxon>
        <taxon>Tordylieae</taxon>
        <taxon>Tordyliinae</taxon>
        <taxon>Heracleum</taxon>
    </lineage>
</organism>
<sequence>MEATNELVPDSKKRTFGNELPDTSIRRRMVDPSTNPVTDRTTVAQSQAGIAGRTSKKVVDESDLKRSIGNVQNYQFGPFAPTHMCLKTILKQIKMGCRSIANSPQYQNQAVRDIFGHFMRAWNLYYSQVVGG</sequence>
<comment type="caution">
    <text evidence="2">The sequence shown here is derived from an EMBL/GenBank/DDBJ whole genome shotgun (WGS) entry which is preliminary data.</text>
</comment>
<evidence type="ECO:0000313" key="2">
    <source>
        <dbReference type="EMBL" id="KAK1359729.1"/>
    </source>
</evidence>
<feature type="region of interest" description="Disordered" evidence="1">
    <location>
        <begin position="1"/>
        <end position="20"/>
    </location>
</feature>
<proteinExistence type="predicted"/>
<gene>
    <name evidence="2" type="ORF">POM88_044203</name>
</gene>
<protein>
    <submittedName>
        <fullName evidence="2">Uncharacterized protein</fullName>
    </submittedName>
</protein>
<dbReference type="AlphaFoldDB" id="A0AAD8H4W8"/>
<feature type="compositionally biased region" description="Polar residues" evidence="1">
    <location>
        <begin position="32"/>
        <end position="48"/>
    </location>
</feature>
<accession>A0AAD8H4W8</accession>
<feature type="region of interest" description="Disordered" evidence="1">
    <location>
        <begin position="29"/>
        <end position="49"/>
    </location>
</feature>